<comment type="caution">
    <text evidence="1">The sequence shown here is derived from an EMBL/GenBank/DDBJ whole genome shotgun (WGS) entry which is preliminary data.</text>
</comment>
<accession>A0A9X8MG94</accession>
<dbReference type="GeneID" id="300269203"/>
<organism evidence="1 2">
    <name type="scientific">Pseudomonas lutea</name>
    <dbReference type="NCBI Taxonomy" id="243924"/>
    <lineage>
        <taxon>Bacteria</taxon>
        <taxon>Pseudomonadati</taxon>
        <taxon>Pseudomonadota</taxon>
        <taxon>Gammaproteobacteria</taxon>
        <taxon>Pseudomonadales</taxon>
        <taxon>Pseudomonadaceae</taxon>
        <taxon>Pseudomonas</taxon>
    </lineage>
</organism>
<proteinExistence type="predicted"/>
<reference evidence="1 2" key="1">
    <citation type="submission" date="2016-10" db="EMBL/GenBank/DDBJ databases">
        <authorList>
            <person name="Varghese N."/>
            <person name="Submissions S."/>
        </authorList>
    </citation>
    <scope>NUCLEOTIDE SEQUENCE [LARGE SCALE GENOMIC DNA]</scope>
    <source>
        <strain evidence="1 2">LMG 21974</strain>
    </source>
</reference>
<dbReference type="AlphaFoldDB" id="A0A9X8MG94"/>
<evidence type="ECO:0000313" key="2">
    <source>
        <dbReference type="Proteomes" id="UP000183210"/>
    </source>
</evidence>
<dbReference type="RefSeq" id="WP_019364739.1">
    <property type="nucleotide sequence ID" value="NZ_FOEV01000014.1"/>
</dbReference>
<dbReference type="EMBL" id="FOEV01000014">
    <property type="protein sequence ID" value="SER22202.1"/>
    <property type="molecule type" value="Genomic_DNA"/>
</dbReference>
<protein>
    <recommendedName>
        <fullName evidence="3">Lipoprotein</fullName>
    </recommendedName>
</protein>
<name>A0A9X8MG94_9PSED</name>
<evidence type="ECO:0008006" key="3">
    <source>
        <dbReference type="Google" id="ProtNLM"/>
    </source>
</evidence>
<gene>
    <name evidence="1" type="ORF">SAMN05216409_11467</name>
</gene>
<evidence type="ECO:0000313" key="1">
    <source>
        <dbReference type="EMBL" id="SER22202.1"/>
    </source>
</evidence>
<dbReference type="Proteomes" id="UP000183210">
    <property type="component" value="Unassembled WGS sequence"/>
</dbReference>
<sequence>MKKIRIASFAAIPAIAIGLIISGCGSERGEVQPKEIDAKATAYFNTNVAPLRNLPGSIYHLQVRHDDTPGTNVCIISLFIDGQVIDGYAPNAGVKLAGNVGACQFAGSHIIYTKDKGYEVKPGDVTPKEMKLMAEQLPPHMFRKYY</sequence>
<dbReference type="PROSITE" id="PS51257">
    <property type="entry name" value="PROKAR_LIPOPROTEIN"/>
    <property type="match status" value="1"/>
</dbReference>